<sequence>MTNAVLEWVDRRRGVVVAVALSAALVIEVMRRTGGGTGSMLLGTALPLAVALFAVAGTRSYRPRRLVARPDENTFDVPVHPGTVLAAAGYTVLGTRTLGMAGDNVIVLVFWIVALAVLWLFALGRFGVRLRPEGIADVHLLGSSVIPWEALGAPATAGNPHQLRLDLARPELVARHGARHFDPTRLTTTGIDAAFLAAVIEEYRAQPGRRSAIGTEYELSRLTAVHGVRSGGLPQP</sequence>
<protein>
    <recommendedName>
        <fullName evidence="4">PH domain-containing protein</fullName>
    </recommendedName>
</protein>
<proteinExistence type="predicted"/>
<keyword evidence="3" id="KW-1185">Reference proteome</keyword>
<dbReference type="RefSeq" id="WP_157751733.1">
    <property type="nucleotide sequence ID" value="NZ_BOMJ01000062.1"/>
</dbReference>
<dbReference type="Proteomes" id="UP000198688">
    <property type="component" value="Chromosome I"/>
</dbReference>
<gene>
    <name evidence="2" type="ORF">SAMN04489716_4507</name>
</gene>
<dbReference type="OrthoDB" id="3405898at2"/>
<dbReference type="AlphaFoldDB" id="A0A1H2BDJ3"/>
<keyword evidence="1" id="KW-0812">Transmembrane</keyword>
<keyword evidence="1" id="KW-1133">Transmembrane helix</keyword>
<feature type="transmembrane region" description="Helical" evidence="1">
    <location>
        <begin position="41"/>
        <end position="61"/>
    </location>
</feature>
<feature type="transmembrane region" description="Helical" evidence="1">
    <location>
        <begin position="12"/>
        <end position="29"/>
    </location>
</feature>
<name>A0A1H2BDJ3_9ACTN</name>
<organism evidence="2 3">
    <name type="scientific">Actinoplanes derwentensis</name>
    <dbReference type="NCBI Taxonomy" id="113562"/>
    <lineage>
        <taxon>Bacteria</taxon>
        <taxon>Bacillati</taxon>
        <taxon>Actinomycetota</taxon>
        <taxon>Actinomycetes</taxon>
        <taxon>Micromonosporales</taxon>
        <taxon>Micromonosporaceae</taxon>
        <taxon>Actinoplanes</taxon>
    </lineage>
</organism>
<accession>A0A1H2BDJ3</accession>
<keyword evidence="1" id="KW-0472">Membrane</keyword>
<evidence type="ECO:0000313" key="2">
    <source>
        <dbReference type="EMBL" id="SDT55866.1"/>
    </source>
</evidence>
<evidence type="ECO:0000256" key="1">
    <source>
        <dbReference type="SAM" id="Phobius"/>
    </source>
</evidence>
<evidence type="ECO:0008006" key="4">
    <source>
        <dbReference type="Google" id="ProtNLM"/>
    </source>
</evidence>
<dbReference type="EMBL" id="LT629758">
    <property type="protein sequence ID" value="SDT55866.1"/>
    <property type="molecule type" value="Genomic_DNA"/>
</dbReference>
<reference evidence="2 3" key="1">
    <citation type="submission" date="2016-10" db="EMBL/GenBank/DDBJ databases">
        <authorList>
            <person name="de Groot N.N."/>
        </authorList>
    </citation>
    <scope>NUCLEOTIDE SEQUENCE [LARGE SCALE GENOMIC DNA]</scope>
    <source>
        <strain evidence="2 3">DSM 43941</strain>
    </source>
</reference>
<feature type="transmembrane region" description="Helical" evidence="1">
    <location>
        <begin position="105"/>
        <end position="123"/>
    </location>
</feature>
<evidence type="ECO:0000313" key="3">
    <source>
        <dbReference type="Proteomes" id="UP000198688"/>
    </source>
</evidence>